<dbReference type="EMBL" id="NRSG01000215">
    <property type="protein sequence ID" value="MBK1660822.1"/>
    <property type="molecule type" value="Genomic_DNA"/>
</dbReference>
<evidence type="ECO:0000313" key="2">
    <source>
        <dbReference type="Proteomes" id="UP000697995"/>
    </source>
</evidence>
<sequence length="89" mass="9031">MAGLLRRADAMLAVGDVSAARLLYGRAAQAGSAEAMLGLGKSHDPRFLAGIGVRGLQGDAATAILWYRRALAQGAAEAAEGLQRNGAAP</sequence>
<keyword evidence="2" id="KW-1185">Reference proteome</keyword>
<dbReference type="Proteomes" id="UP000697995">
    <property type="component" value="Unassembled WGS sequence"/>
</dbReference>
<evidence type="ECO:0000313" key="1">
    <source>
        <dbReference type="EMBL" id="MBK1660822.1"/>
    </source>
</evidence>
<accession>A0ABS1D1Y5</accession>
<proteinExistence type="predicted"/>
<dbReference type="InterPro" id="IPR011990">
    <property type="entry name" value="TPR-like_helical_dom_sf"/>
</dbReference>
<organism evidence="1 2">
    <name type="scientific">Paracraurococcus ruber</name>
    <dbReference type="NCBI Taxonomy" id="77675"/>
    <lineage>
        <taxon>Bacteria</taxon>
        <taxon>Pseudomonadati</taxon>
        <taxon>Pseudomonadota</taxon>
        <taxon>Alphaproteobacteria</taxon>
        <taxon>Acetobacterales</taxon>
        <taxon>Roseomonadaceae</taxon>
        <taxon>Paracraurococcus</taxon>
    </lineage>
</organism>
<gene>
    <name evidence="1" type="ORF">CKO45_21610</name>
</gene>
<dbReference type="SUPFAM" id="SSF81901">
    <property type="entry name" value="HCP-like"/>
    <property type="match status" value="1"/>
</dbReference>
<comment type="caution">
    <text evidence="1">The sequence shown here is derived from an EMBL/GenBank/DDBJ whole genome shotgun (WGS) entry which is preliminary data.</text>
</comment>
<protein>
    <recommendedName>
        <fullName evidence="3">Sel1 repeat family protein</fullName>
    </recommendedName>
</protein>
<reference evidence="1 2" key="1">
    <citation type="journal article" date="2020" name="Microorganisms">
        <title>Osmotic Adaptation and Compatible Solute Biosynthesis of Phototrophic Bacteria as Revealed from Genome Analyses.</title>
        <authorList>
            <person name="Imhoff J.F."/>
            <person name="Rahn T."/>
            <person name="Kunzel S."/>
            <person name="Keller A."/>
            <person name="Neulinger S.C."/>
        </authorList>
    </citation>
    <scope>NUCLEOTIDE SEQUENCE [LARGE SCALE GENOMIC DNA]</scope>
    <source>
        <strain evidence="1 2">DSM 15382</strain>
    </source>
</reference>
<dbReference type="Gene3D" id="1.25.40.10">
    <property type="entry name" value="Tetratricopeptide repeat domain"/>
    <property type="match status" value="1"/>
</dbReference>
<name>A0ABS1D1Y5_9PROT</name>
<evidence type="ECO:0008006" key="3">
    <source>
        <dbReference type="Google" id="ProtNLM"/>
    </source>
</evidence>